<comment type="caution">
    <text evidence="2">The sequence shown here is derived from an EMBL/GenBank/DDBJ whole genome shotgun (WGS) entry which is preliminary data.</text>
</comment>
<reference evidence="2 3" key="1">
    <citation type="submission" date="2020-07" db="EMBL/GenBank/DDBJ databases">
        <title>Genomic Encyclopedia of Type Strains, Phase IV (KMG-V): Genome sequencing to study the core and pangenomes of soil and plant-associated prokaryotes.</title>
        <authorList>
            <person name="Whitman W."/>
        </authorList>
    </citation>
    <scope>NUCLEOTIDE SEQUENCE [LARGE SCALE GENOMIC DNA]</scope>
    <source>
        <strain evidence="2 3">AN3</strain>
    </source>
</reference>
<protein>
    <submittedName>
        <fullName evidence="2">Uncharacterized protein</fullName>
    </submittedName>
</protein>
<evidence type="ECO:0000313" key="2">
    <source>
        <dbReference type="EMBL" id="MBA8878166.1"/>
    </source>
</evidence>
<dbReference type="Proteomes" id="UP000549052">
    <property type="component" value="Unassembled WGS sequence"/>
</dbReference>
<dbReference type="RefSeq" id="WP_182548735.1">
    <property type="nucleotide sequence ID" value="NZ_JACGXN010000001.1"/>
</dbReference>
<organism evidence="2 3">
    <name type="scientific">Phyllobacterium myrsinacearum</name>
    <dbReference type="NCBI Taxonomy" id="28101"/>
    <lineage>
        <taxon>Bacteria</taxon>
        <taxon>Pseudomonadati</taxon>
        <taxon>Pseudomonadota</taxon>
        <taxon>Alphaproteobacteria</taxon>
        <taxon>Hyphomicrobiales</taxon>
        <taxon>Phyllobacteriaceae</taxon>
        <taxon>Phyllobacterium</taxon>
    </lineage>
</organism>
<evidence type="ECO:0000256" key="1">
    <source>
        <dbReference type="SAM" id="Phobius"/>
    </source>
</evidence>
<evidence type="ECO:0000313" key="3">
    <source>
        <dbReference type="Proteomes" id="UP000549052"/>
    </source>
</evidence>
<feature type="transmembrane region" description="Helical" evidence="1">
    <location>
        <begin position="6"/>
        <end position="22"/>
    </location>
</feature>
<proteinExistence type="predicted"/>
<accession>A0A839EL01</accession>
<sequence>MWLIVPPAFVLGLVALMLRFRIERGQADRSLKGELVYSVHRDTDDRVHIISHVQQTGRIAPLLLLDPAADAREITPQPFRHSED</sequence>
<gene>
    <name evidence="2" type="ORF">FHW16_001848</name>
</gene>
<dbReference type="AlphaFoldDB" id="A0A839EL01"/>
<keyword evidence="1" id="KW-0472">Membrane</keyword>
<keyword evidence="1" id="KW-0812">Transmembrane</keyword>
<dbReference type="EMBL" id="JACGXN010000001">
    <property type="protein sequence ID" value="MBA8878166.1"/>
    <property type="molecule type" value="Genomic_DNA"/>
</dbReference>
<keyword evidence="1" id="KW-1133">Transmembrane helix</keyword>
<name>A0A839EL01_9HYPH</name>
<keyword evidence="3" id="KW-1185">Reference proteome</keyword>